<evidence type="ECO:0000313" key="2">
    <source>
        <dbReference type="EMBL" id="KAA6348407.1"/>
    </source>
</evidence>
<reference evidence="2" key="1">
    <citation type="submission" date="2019-03" db="EMBL/GenBank/DDBJ databases">
        <title>Single cell metagenomics reveals metabolic interactions within the superorganism composed of flagellate Streblomastix strix and complex community of Bacteroidetes bacteria on its surface.</title>
        <authorList>
            <person name="Treitli S.C."/>
            <person name="Kolisko M."/>
            <person name="Husnik F."/>
            <person name="Keeling P."/>
            <person name="Hampl V."/>
        </authorList>
    </citation>
    <scope>NUCLEOTIDE SEQUENCE</scope>
    <source>
        <strain evidence="2">STM</strain>
    </source>
</reference>
<dbReference type="EMBL" id="SNRY01000069">
    <property type="protein sequence ID" value="KAA6348407.1"/>
    <property type="molecule type" value="Genomic_DNA"/>
</dbReference>
<sequence>MQKISYSILPDGNINVQVQLEDAILWLTQKRMAELFGIEVSKYVIRISLH</sequence>
<gene>
    <name evidence="1" type="ORF">EZS27_004151</name>
    <name evidence="2" type="ORF">EZS27_004163</name>
</gene>
<dbReference type="AlphaFoldDB" id="A0A5J4SQX2"/>
<evidence type="ECO:0008006" key="3">
    <source>
        <dbReference type="Google" id="ProtNLM"/>
    </source>
</evidence>
<proteinExistence type="predicted"/>
<evidence type="ECO:0000313" key="1">
    <source>
        <dbReference type="EMBL" id="KAA6348395.1"/>
    </source>
</evidence>
<comment type="caution">
    <text evidence="2">The sequence shown here is derived from an EMBL/GenBank/DDBJ whole genome shotgun (WGS) entry which is preliminary data.</text>
</comment>
<accession>A0A5J4SQX2</accession>
<name>A0A5J4SQX2_9ZZZZ</name>
<protein>
    <recommendedName>
        <fullName evidence="3">Bro-N domain-containing protein</fullName>
    </recommendedName>
</protein>
<dbReference type="EMBL" id="SNRY01000069">
    <property type="protein sequence ID" value="KAA6348395.1"/>
    <property type="molecule type" value="Genomic_DNA"/>
</dbReference>
<organism evidence="2">
    <name type="scientific">termite gut metagenome</name>
    <dbReference type="NCBI Taxonomy" id="433724"/>
    <lineage>
        <taxon>unclassified sequences</taxon>
        <taxon>metagenomes</taxon>
        <taxon>organismal metagenomes</taxon>
    </lineage>
</organism>